<feature type="signal peptide" evidence="2">
    <location>
        <begin position="1"/>
        <end position="21"/>
    </location>
</feature>
<proteinExistence type="inferred from homology"/>
<name>A0A9Q0FZ69_9ROSI</name>
<keyword evidence="5" id="KW-1185">Reference proteome</keyword>
<evidence type="ECO:0000259" key="3">
    <source>
        <dbReference type="PROSITE" id="PS50213"/>
    </source>
</evidence>
<gene>
    <name evidence="4" type="ORF">Tsubulata_035772</name>
</gene>
<comment type="caution">
    <text evidence="4">The sequence shown here is derived from an EMBL/GenBank/DDBJ whole genome shotgun (WGS) entry which is preliminary data.</text>
</comment>
<dbReference type="Pfam" id="PF02469">
    <property type="entry name" value="Fasciclin"/>
    <property type="match status" value="1"/>
</dbReference>
<evidence type="ECO:0000313" key="4">
    <source>
        <dbReference type="EMBL" id="KAJ4839375.1"/>
    </source>
</evidence>
<dbReference type="OrthoDB" id="1893649at2759"/>
<dbReference type="EMBL" id="JAKUCV010003335">
    <property type="protein sequence ID" value="KAJ4839375.1"/>
    <property type="molecule type" value="Genomic_DNA"/>
</dbReference>
<dbReference type="InterPro" id="IPR036378">
    <property type="entry name" value="FAS1_dom_sf"/>
</dbReference>
<accession>A0A9Q0FZ69</accession>
<dbReference type="InterPro" id="IPR000782">
    <property type="entry name" value="FAS1_domain"/>
</dbReference>
<dbReference type="PANTHER" id="PTHR33985:SF13">
    <property type="entry name" value="FAS1 DOMAIN-CONTAINING PROTEIN"/>
    <property type="match status" value="1"/>
</dbReference>
<dbReference type="PANTHER" id="PTHR33985">
    <property type="entry name" value="OS02G0491300 PROTEIN-RELATED"/>
    <property type="match status" value="1"/>
</dbReference>
<evidence type="ECO:0000256" key="2">
    <source>
        <dbReference type="SAM" id="SignalP"/>
    </source>
</evidence>
<organism evidence="4 5">
    <name type="scientific">Turnera subulata</name>
    <dbReference type="NCBI Taxonomy" id="218843"/>
    <lineage>
        <taxon>Eukaryota</taxon>
        <taxon>Viridiplantae</taxon>
        <taxon>Streptophyta</taxon>
        <taxon>Embryophyta</taxon>
        <taxon>Tracheophyta</taxon>
        <taxon>Spermatophyta</taxon>
        <taxon>Magnoliopsida</taxon>
        <taxon>eudicotyledons</taxon>
        <taxon>Gunneridae</taxon>
        <taxon>Pentapetalae</taxon>
        <taxon>rosids</taxon>
        <taxon>fabids</taxon>
        <taxon>Malpighiales</taxon>
        <taxon>Passifloraceae</taxon>
        <taxon>Turnera</taxon>
    </lineage>
</organism>
<evidence type="ECO:0000313" key="5">
    <source>
        <dbReference type="Proteomes" id="UP001141552"/>
    </source>
</evidence>
<dbReference type="SUPFAM" id="SSF82153">
    <property type="entry name" value="FAS1 domain"/>
    <property type="match status" value="2"/>
</dbReference>
<dbReference type="AlphaFoldDB" id="A0A9Q0FZ69"/>
<keyword evidence="2" id="KW-0732">Signal</keyword>
<feature type="chain" id="PRO_5040151185" description="FAS1 domain-containing protein" evidence="2">
    <location>
        <begin position="22"/>
        <end position="358"/>
    </location>
</feature>
<dbReference type="InterPro" id="IPR052806">
    <property type="entry name" value="Fasciclin-like_AGP"/>
</dbReference>
<sequence>MATQQLLASLILISFLSFSSPLPLQNILNASPILTDSGHQAMELTLEFVHPTLPILKSSPYLTVFAPSDSAFIYSGQPNMSTLLNHFSPLFLPLHSLKSLPPGTKIPSLSNSSLTVTSSPSDGGDFSLNGVKITGSAIYSDGLLVVYGVEGFIPLDEANSTWNSTLWRSTHNLGCSVMEGGGKDYSFEAAVRVLESKGYDFMASFLHLQLAEFNDRTMFTVFAPDDKAVNGVLGNFSGFWSIFLRHVVPCRILWSDLVDLGDGVMLPTYLKDFTIRTSKDGGTLTLNGVQVSAPAMYSNSWLVVHGINGTFVEKQRPGKGQDAWYGWISTAEKVNVEYHVMRILIGICFLILDHLVRH</sequence>
<reference evidence="4" key="2">
    <citation type="journal article" date="2023" name="Plants (Basel)">
        <title>Annotation of the Turnera subulata (Passifloraceae) Draft Genome Reveals the S-Locus Evolved after the Divergence of Turneroideae from Passifloroideae in a Stepwise Manner.</title>
        <authorList>
            <person name="Henning P.M."/>
            <person name="Roalson E.H."/>
            <person name="Mir W."/>
            <person name="McCubbin A.G."/>
            <person name="Shore J.S."/>
        </authorList>
    </citation>
    <scope>NUCLEOTIDE SEQUENCE</scope>
    <source>
        <strain evidence="4">F60SS</strain>
    </source>
</reference>
<dbReference type="PROSITE" id="PS50213">
    <property type="entry name" value="FAS1"/>
    <property type="match status" value="1"/>
</dbReference>
<evidence type="ECO:0000256" key="1">
    <source>
        <dbReference type="ARBA" id="ARBA00007843"/>
    </source>
</evidence>
<dbReference type="Proteomes" id="UP001141552">
    <property type="component" value="Unassembled WGS sequence"/>
</dbReference>
<feature type="domain" description="FAS1" evidence="3">
    <location>
        <begin position="174"/>
        <end position="311"/>
    </location>
</feature>
<dbReference type="Gene3D" id="2.30.180.10">
    <property type="entry name" value="FAS1 domain"/>
    <property type="match status" value="2"/>
</dbReference>
<dbReference type="SMART" id="SM00554">
    <property type="entry name" value="FAS1"/>
    <property type="match status" value="2"/>
</dbReference>
<reference evidence="4" key="1">
    <citation type="submission" date="2022-02" db="EMBL/GenBank/DDBJ databases">
        <authorList>
            <person name="Henning P.M."/>
            <person name="McCubbin A.G."/>
            <person name="Shore J.S."/>
        </authorList>
    </citation>
    <scope>NUCLEOTIDE SEQUENCE</scope>
    <source>
        <strain evidence="4">F60SS</strain>
        <tissue evidence="4">Leaves</tissue>
    </source>
</reference>
<comment type="similarity">
    <text evidence="1">Belongs to the fasciclin-like AGP family.</text>
</comment>
<protein>
    <recommendedName>
        <fullName evidence="3">FAS1 domain-containing protein</fullName>
    </recommendedName>
</protein>